<reference evidence="3 4" key="1">
    <citation type="submission" date="2014-04" db="EMBL/GenBank/DDBJ databases">
        <authorList>
            <consortium name="DOE Joint Genome Institute"/>
            <person name="Kuo A."/>
            <person name="Kohler A."/>
            <person name="Nagy L.G."/>
            <person name="Floudas D."/>
            <person name="Copeland A."/>
            <person name="Barry K.W."/>
            <person name="Cichocki N."/>
            <person name="Veneault-Fourrey C."/>
            <person name="LaButti K."/>
            <person name="Lindquist E.A."/>
            <person name="Lipzen A."/>
            <person name="Lundell T."/>
            <person name="Morin E."/>
            <person name="Murat C."/>
            <person name="Sun H."/>
            <person name="Tunlid A."/>
            <person name="Henrissat B."/>
            <person name="Grigoriev I.V."/>
            <person name="Hibbett D.S."/>
            <person name="Martin F."/>
            <person name="Nordberg H.P."/>
            <person name="Cantor M.N."/>
            <person name="Hua S.X."/>
        </authorList>
    </citation>
    <scope>NUCLEOTIDE SEQUENCE [LARGE SCALE GENOMIC DNA]</scope>
    <source>
        <strain evidence="3 4">Foug A</strain>
    </source>
</reference>
<evidence type="ECO:0000313" key="4">
    <source>
        <dbReference type="Proteomes" id="UP000053989"/>
    </source>
</evidence>
<evidence type="ECO:0000256" key="1">
    <source>
        <dbReference type="SAM" id="Phobius"/>
    </source>
</evidence>
<reference evidence="4" key="2">
    <citation type="submission" date="2015-01" db="EMBL/GenBank/DDBJ databases">
        <title>Evolutionary Origins and Diversification of the Mycorrhizal Mutualists.</title>
        <authorList>
            <consortium name="DOE Joint Genome Institute"/>
            <consortium name="Mycorrhizal Genomics Consortium"/>
            <person name="Kohler A."/>
            <person name="Kuo A."/>
            <person name="Nagy L.G."/>
            <person name="Floudas D."/>
            <person name="Copeland A."/>
            <person name="Barry K.W."/>
            <person name="Cichocki N."/>
            <person name="Veneault-Fourrey C."/>
            <person name="LaButti K."/>
            <person name="Lindquist E.A."/>
            <person name="Lipzen A."/>
            <person name="Lundell T."/>
            <person name="Morin E."/>
            <person name="Murat C."/>
            <person name="Riley R."/>
            <person name="Ohm R."/>
            <person name="Sun H."/>
            <person name="Tunlid A."/>
            <person name="Henrissat B."/>
            <person name="Grigoriev I.V."/>
            <person name="Hibbett D.S."/>
            <person name="Martin F."/>
        </authorList>
    </citation>
    <scope>NUCLEOTIDE SEQUENCE [LARGE SCALE GENOMIC DNA]</scope>
    <source>
        <strain evidence="4">Foug A</strain>
    </source>
</reference>
<organism evidence="3 4">
    <name type="scientific">Scleroderma citrinum Foug A</name>
    <dbReference type="NCBI Taxonomy" id="1036808"/>
    <lineage>
        <taxon>Eukaryota</taxon>
        <taxon>Fungi</taxon>
        <taxon>Dikarya</taxon>
        <taxon>Basidiomycota</taxon>
        <taxon>Agaricomycotina</taxon>
        <taxon>Agaricomycetes</taxon>
        <taxon>Agaricomycetidae</taxon>
        <taxon>Boletales</taxon>
        <taxon>Sclerodermatineae</taxon>
        <taxon>Sclerodermataceae</taxon>
        <taxon>Scleroderma</taxon>
    </lineage>
</organism>
<dbReference type="InParanoid" id="A0A0C3A3I2"/>
<dbReference type="InterPro" id="IPR045340">
    <property type="entry name" value="DUF6533"/>
</dbReference>
<dbReference type="AlphaFoldDB" id="A0A0C3A3I2"/>
<sequence>MIEIAANFFVDLWMRRTFVAAGYSLLLYDYFLTLAEEAKYIWNAPWTPVKVIFLISRYGNLVGQSVILLGELGILDYQSRELCDGYSVCCDVFIIASAEVSHALVLMRAWAIWRCQKTLVISLMVLYTTVIVAVLTVSTIDVIQSSRSMYHSKGLPTRWFL</sequence>
<name>A0A0C3A3I2_9AGAM</name>
<keyword evidence="1" id="KW-1133">Transmembrane helix</keyword>
<feature type="transmembrane region" description="Helical" evidence="1">
    <location>
        <begin position="119"/>
        <end position="143"/>
    </location>
</feature>
<dbReference type="OrthoDB" id="2638860at2759"/>
<dbReference type="Proteomes" id="UP000053989">
    <property type="component" value="Unassembled WGS sequence"/>
</dbReference>
<evidence type="ECO:0000259" key="2">
    <source>
        <dbReference type="Pfam" id="PF20151"/>
    </source>
</evidence>
<protein>
    <recommendedName>
        <fullName evidence="2">DUF6533 domain-containing protein</fullName>
    </recommendedName>
</protein>
<evidence type="ECO:0000313" key="3">
    <source>
        <dbReference type="EMBL" id="KIM68203.1"/>
    </source>
</evidence>
<proteinExistence type="predicted"/>
<dbReference type="HOGENOM" id="CLU_035509_18_0_1"/>
<feature type="domain" description="DUF6533" evidence="2">
    <location>
        <begin position="20"/>
        <end position="59"/>
    </location>
</feature>
<dbReference type="Pfam" id="PF20151">
    <property type="entry name" value="DUF6533"/>
    <property type="match status" value="1"/>
</dbReference>
<accession>A0A0C3A3I2</accession>
<keyword evidence="1" id="KW-0472">Membrane</keyword>
<gene>
    <name evidence="3" type="ORF">SCLCIDRAFT_1009768</name>
</gene>
<keyword evidence="4" id="KW-1185">Reference proteome</keyword>
<keyword evidence="1" id="KW-0812">Transmembrane</keyword>
<dbReference type="EMBL" id="KN822010">
    <property type="protein sequence ID" value="KIM68203.1"/>
    <property type="molecule type" value="Genomic_DNA"/>
</dbReference>